<sequence length="153" mass="17063">MDTGTGGRWSGDDNRRVAKRRTRRAGGDESGRPCPCGAGPAYEECCGALHQGRTVAATAEALMRSRFTAYAVGDPGYLLRTWHSRTRPARLALDPADRWTRLDILDTERGGLFDTAGIVEFRAHYRHSGRPGELHERSRFGREDGQWRYLDAG</sequence>
<feature type="region of interest" description="Disordered" evidence="2">
    <location>
        <begin position="1"/>
        <end position="34"/>
    </location>
</feature>
<dbReference type="InterPro" id="IPR023006">
    <property type="entry name" value="YchJ-like"/>
</dbReference>
<protein>
    <recommendedName>
        <fullName evidence="1">UPF0225 protein Pen02_73510</fullName>
    </recommendedName>
</protein>
<dbReference type="Gene3D" id="3.10.450.50">
    <property type="match status" value="1"/>
</dbReference>
<reference evidence="4 5" key="1">
    <citation type="submission" date="2021-01" db="EMBL/GenBank/DDBJ databases">
        <title>Whole genome shotgun sequence of Plantactinospora endophytica NBRC 110450.</title>
        <authorList>
            <person name="Komaki H."/>
            <person name="Tamura T."/>
        </authorList>
    </citation>
    <scope>NUCLEOTIDE SEQUENCE [LARGE SCALE GENOMIC DNA]</scope>
    <source>
        <strain evidence="4 5">NBRC 110450</strain>
    </source>
</reference>
<dbReference type="InterPro" id="IPR048469">
    <property type="entry name" value="YchJ-like_M"/>
</dbReference>
<feature type="domain" description="YchJ-like middle NTF2-like" evidence="3">
    <location>
        <begin position="58"/>
        <end position="152"/>
    </location>
</feature>
<dbReference type="Pfam" id="PF17775">
    <property type="entry name" value="YchJ_M-like"/>
    <property type="match status" value="1"/>
</dbReference>
<dbReference type="InterPro" id="IPR032710">
    <property type="entry name" value="NTF2-like_dom_sf"/>
</dbReference>
<keyword evidence="5" id="KW-1185">Reference proteome</keyword>
<comment type="caution">
    <text evidence="4">The sequence shown here is derived from an EMBL/GenBank/DDBJ whole genome shotgun (WGS) entry which is preliminary data.</text>
</comment>
<dbReference type="SUPFAM" id="SSF54427">
    <property type="entry name" value="NTF2-like"/>
    <property type="match status" value="1"/>
</dbReference>
<dbReference type="EMBL" id="BONW01000044">
    <property type="protein sequence ID" value="GIG92415.1"/>
    <property type="molecule type" value="Genomic_DNA"/>
</dbReference>
<organism evidence="4 5">
    <name type="scientific">Plantactinospora endophytica</name>
    <dbReference type="NCBI Taxonomy" id="673535"/>
    <lineage>
        <taxon>Bacteria</taxon>
        <taxon>Bacillati</taxon>
        <taxon>Actinomycetota</taxon>
        <taxon>Actinomycetes</taxon>
        <taxon>Micromonosporales</taxon>
        <taxon>Micromonosporaceae</taxon>
        <taxon>Plantactinospora</taxon>
    </lineage>
</organism>
<evidence type="ECO:0000313" key="4">
    <source>
        <dbReference type="EMBL" id="GIG92415.1"/>
    </source>
</evidence>
<dbReference type="PANTHER" id="PTHR33747">
    <property type="entry name" value="UPF0225 PROTEIN SCO1677"/>
    <property type="match status" value="1"/>
</dbReference>
<proteinExistence type="inferred from homology"/>
<evidence type="ECO:0000259" key="3">
    <source>
        <dbReference type="Pfam" id="PF17775"/>
    </source>
</evidence>
<dbReference type="PANTHER" id="PTHR33747:SF1">
    <property type="entry name" value="ADENYLATE CYCLASE-ASSOCIATED CAP C-TERMINAL DOMAIN-CONTAINING PROTEIN"/>
    <property type="match status" value="1"/>
</dbReference>
<dbReference type="HAMAP" id="MF_00612">
    <property type="entry name" value="UPF0225"/>
    <property type="match status" value="1"/>
</dbReference>
<evidence type="ECO:0000313" key="5">
    <source>
        <dbReference type="Proteomes" id="UP000646749"/>
    </source>
</evidence>
<name>A0ABQ4ECF0_9ACTN</name>
<evidence type="ECO:0000256" key="2">
    <source>
        <dbReference type="SAM" id="MobiDB-lite"/>
    </source>
</evidence>
<evidence type="ECO:0000256" key="1">
    <source>
        <dbReference type="HAMAP-Rule" id="MF_00612"/>
    </source>
</evidence>
<accession>A0ABQ4ECF0</accession>
<dbReference type="Proteomes" id="UP000646749">
    <property type="component" value="Unassembled WGS sequence"/>
</dbReference>
<gene>
    <name evidence="4" type="ORF">Pen02_73510</name>
</gene>
<comment type="similarity">
    <text evidence="1">Belongs to the UPF0225 family.</text>
</comment>